<dbReference type="Proteomes" id="UP000035503">
    <property type="component" value="Chromosome"/>
</dbReference>
<evidence type="ECO:0000313" key="2">
    <source>
        <dbReference type="Proteomes" id="UP000035503"/>
    </source>
</evidence>
<gene>
    <name evidence="1" type="ORF">G293_02155</name>
</gene>
<dbReference type="KEGG" id="lau:G293_02155"/>
<evidence type="ECO:0000313" key="1">
    <source>
        <dbReference type="EMBL" id="AKK20063.1"/>
    </source>
</evidence>
<name>A0A0G3I6E8_LIBAF</name>
<organism evidence="1 2">
    <name type="scientific">Candidatus Liberibacter africanus PTSAPSY</name>
    <dbReference type="NCBI Taxonomy" id="1277257"/>
    <lineage>
        <taxon>Bacteria</taxon>
        <taxon>Pseudomonadati</taxon>
        <taxon>Pseudomonadota</taxon>
        <taxon>Alphaproteobacteria</taxon>
        <taxon>Hyphomicrobiales</taxon>
        <taxon>Rhizobiaceae</taxon>
        <taxon>Liberibacter</taxon>
    </lineage>
</organism>
<sequence>MPCGSECTVSSFKDGVLATSGLSTSVATGIGAGVVNLSIPSVIIHSLLSWVIRVHLYYLFKTKS</sequence>
<proteinExistence type="predicted"/>
<protein>
    <submittedName>
        <fullName evidence="1">Uncharacterized protein</fullName>
    </submittedName>
</protein>
<accession>A0A0G3I6E8</accession>
<dbReference type="AlphaFoldDB" id="A0A0G3I6E8"/>
<keyword evidence="2" id="KW-1185">Reference proteome</keyword>
<reference evidence="1 2" key="1">
    <citation type="journal article" date="2015" name="Genome Announc.">
        <title>Complete Genome Sequence of 'Candidatus Liberibacter africanus,' a Bacterium Associated with Citrus Huanglongbing.</title>
        <authorList>
            <person name="Lin H."/>
            <person name="Pietersen G."/>
            <person name="Han C."/>
            <person name="Read D.A."/>
            <person name="Lou B."/>
            <person name="Gupta G."/>
            <person name="Civerolo E.L."/>
        </authorList>
    </citation>
    <scope>NUCLEOTIDE SEQUENCE [LARGE SCALE GENOMIC DNA]</scope>
    <source>
        <strain evidence="1 2">PTSAPSY</strain>
    </source>
</reference>
<dbReference type="EMBL" id="CP004021">
    <property type="protein sequence ID" value="AKK20063.1"/>
    <property type="molecule type" value="Genomic_DNA"/>
</dbReference>